<dbReference type="Pfam" id="PF17921">
    <property type="entry name" value="Integrase_H2C2"/>
    <property type="match status" value="1"/>
</dbReference>
<keyword evidence="1" id="KW-0808">Transferase</keyword>
<evidence type="ECO:0000256" key="3">
    <source>
        <dbReference type="ARBA" id="ARBA00022722"/>
    </source>
</evidence>
<feature type="domain" description="Integrase catalytic" evidence="7">
    <location>
        <begin position="262"/>
        <end position="426"/>
    </location>
</feature>
<evidence type="ECO:0000313" key="8">
    <source>
        <dbReference type="EMBL" id="KAK5819272.1"/>
    </source>
</evidence>
<dbReference type="PANTHER" id="PTHR37984">
    <property type="entry name" value="PROTEIN CBG26694"/>
    <property type="match status" value="1"/>
</dbReference>
<dbReference type="InterPro" id="IPR041588">
    <property type="entry name" value="Integrase_H2C2"/>
</dbReference>
<evidence type="ECO:0000256" key="4">
    <source>
        <dbReference type="ARBA" id="ARBA00022759"/>
    </source>
</evidence>
<keyword evidence="9" id="KW-1185">Reference proteome</keyword>
<evidence type="ECO:0000256" key="1">
    <source>
        <dbReference type="ARBA" id="ARBA00022679"/>
    </source>
</evidence>
<evidence type="ECO:0000313" key="9">
    <source>
        <dbReference type="Proteomes" id="UP001358586"/>
    </source>
</evidence>
<name>A0ABR0PDH3_GOSAR</name>
<dbReference type="Gene3D" id="3.30.420.10">
    <property type="entry name" value="Ribonuclease H-like superfamily/Ribonuclease H"/>
    <property type="match status" value="1"/>
</dbReference>
<dbReference type="InterPro" id="IPR043502">
    <property type="entry name" value="DNA/RNA_pol_sf"/>
</dbReference>
<accession>A0ABR0PDH3</accession>
<dbReference type="Proteomes" id="UP001358586">
    <property type="component" value="Chromosome 7"/>
</dbReference>
<dbReference type="PROSITE" id="PS50994">
    <property type="entry name" value="INTEGRASE"/>
    <property type="match status" value="1"/>
</dbReference>
<sequence>MCDASERSVGAVLGQKIAKETHVICYASKTLDAAQSNYTTTEKELLAIVFALDKFRSYLLGSKVIIFSDHAALRYLIAKKEAKPMLIRWILLLQEFDIEIRDKKGCENLVADHLSRIKTPFDDVPIKDEFPDESLFSTEVHYPWYADIVNLLTTGSLSTELAQSVKNKLRREARNYIWDDPYLWKHCSDQIIRRCVPETEVTSILAFCHTESCGGHFGPKRTAHKVLECGLYWPTIFRDAFNFCKSCDKCQRTGNITKRNQMPLSPIYVCKIFYVWGIDFMGPFISSFGNVYILLAVDYVSKWIEAKPTRNDNAKTIVEFLKQTIFSRFGTPRALISDRGTHFCNKVMEALFSKYGVHHRIATAYHPQTNGLVEVSNREIKSILEKTVRPNRKDWSLRLNNALWAYRTVYKGPIGMTPYRLIFGKACHLPLELEHKAYWAIRQCNMELEPAG</sequence>
<dbReference type="Gene3D" id="1.10.340.70">
    <property type="match status" value="1"/>
</dbReference>
<evidence type="ECO:0000256" key="2">
    <source>
        <dbReference type="ARBA" id="ARBA00022695"/>
    </source>
</evidence>
<keyword evidence="6" id="KW-0695">RNA-directed DNA polymerase</keyword>
<dbReference type="Pfam" id="PF17917">
    <property type="entry name" value="RT_RNaseH"/>
    <property type="match status" value="1"/>
</dbReference>
<organism evidence="8 9">
    <name type="scientific">Gossypium arboreum</name>
    <name type="common">Tree cotton</name>
    <name type="synonym">Gossypium nanking</name>
    <dbReference type="NCBI Taxonomy" id="29729"/>
    <lineage>
        <taxon>Eukaryota</taxon>
        <taxon>Viridiplantae</taxon>
        <taxon>Streptophyta</taxon>
        <taxon>Embryophyta</taxon>
        <taxon>Tracheophyta</taxon>
        <taxon>Spermatophyta</taxon>
        <taxon>Magnoliopsida</taxon>
        <taxon>eudicotyledons</taxon>
        <taxon>Gunneridae</taxon>
        <taxon>Pentapetalae</taxon>
        <taxon>rosids</taxon>
        <taxon>malvids</taxon>
        <taxon>Malvales</taxon>
        <taxon>Malvaceae</taxon>
        <taxon>Malvoideae</taxon>
        <taxon>Gossypium</taxon>
    </lineage>
</organism>
<dbReference type="Gene3D" id="3.10.20.370">
    <property type="match status" value="1"/>
</dbReference>
<dbReference type="CDD" id="cd09274">
    <property type="entry name" value="RNase_HI_RT_Ty3"/>
    <property type="match status" value="1"/>
</dbReference>
<keyword evidence="2" id="KW-0548">Nucleotidyltransferase</keyword>
<dbReference type="SUPFAM" id="SSF53098">
    <property type="entry name" value="Ribonuclease H-like"/>
    <property type="match status" value="1"/>
</dbReference>
<reference evidence="8 9" key="1">
    <citation type="submission" date="2023-03" db="EMBL/GenBank/DDBJ databases">
        <title>WGS of Gossypium arboreum.</title>
        <authorList>
            <person name="Yu D."/>
        </authorList>
    </citation>
    <scope>NUCLEOTIDE SEQUENCE [LARGE SCALE GENOMIC DNA]</scope>
    <source>
        <tissue evidence="8">Leaf</tissue>
    </source>
</reference>
<protein>
    <recommendedName>
        <fullName evidence="7">Integrase catalytic domain-containing protein</fullName>
    </recommendedName>
</protein>
<dbReference type="Pfam" id="PF00665">
    <property type="entry name" value="rve"/>
    <property type="match status" value="1"/>
</dbReference>
<gene>
    <name evidence="8" type="ORF">PVK06_024249</name>
</gene>
<evidence type="ECO:0000256" key="6">
    <source>
        <dbReference type="ARBA" id="ARBA00022918"/>
    </source>
</evidence>
<comment type="caution">
    <text evidence="8">The sequence shown here is derived from an EMBL/GenBank/DDBJ whole genome shotgun (WGS) entry which is preliminary data.</text>
</comment>
<dbReference type="PANTHER" id="PTHR37984:SF5">
    <property type="entry name" value="PROTEIN NYNRIN-LIKE"/>
    <property type="match status" value="1"/>
</dbReference>
<evidence type="ECO:0000259" key="7">
    <source>
        <dbReference type="PROSITE" id="PS50994"/>
    </source>
</evidence>
<dbReference type="SUPFAM" id="SSF56672">
    <property type="entry name" value="DNA/RNA polymerases"/>
    <property type="match status" value="1"/>
</dbReference>
<keyword evidence="3" id="KW-0540">Nuclease</keyword>
<dbReference type="InterPro" id="IPR050951">
    <property type="entry name" value="Retrovirus_Pol_polyprotein"/>
</dbReference>
<dbReference type="InterPro" id="IPR001584">
    <property type="entry name" value="Integrase_cat-core"/>
</dbReference>
<dbReference type="EMBL" id="JARKNE010000007">
    <property type="protein sequence ID" value="KAK5819272.1"/>
    <property type="molecule type" value="Genomic_DNA"/>
</dbReference>
<keyword evidence="4" id="KW-0255">Endonuclease</keyword>
<evidence type="ECO:0000256" key="5">
    <source>
        <dbReference type="ARBA" id="ARBA00022801"/>
    </source>
</evidence>
<dbReference type="InterPro" id="IPR041373">
    <property type="entry name" value="RT_RNaseH"/>
</dbReference>
<keyword evidence="5" id="KW-0378">Hydrolase</keyword>
<proteinExistence type="predicted"/>
<dbReference type="InterPro" id="IPR036397">
    <property type="entry name" value="RNaseH_sf"/>
</dbReference>
<dbReference type="InterPro" id="IPR012337">
    <property type="entry name" value="RNaseH-like_sf"/>
</dbReference>